<dbReference type="OrthoDB" id="6132182at2759"/>
<feature type="compositionally biased region" description="Low complexity" evidence="5">
    <location>
        <begin position="101"/>
        <end position="126"/>
    </location>
</feature>
<dbReference type="AlphaFoldDB" id="A0A485K5B3"/>
<proteinExistence type="predicted"/>
<keyword evidence="6" id="KW-0732">Signal</keyword>
<evidence type="ECO:0000256" key="4">
    <source>
        <dbReference type="ARBA" id="ARBA00023157"/>
    </source>
</evidence>
<dbReference type="InterPro" id="IPR008922">
    <property type="entry name" value="Di-copper_centre_dom_sf"/>
</dbReference>
<dbReference type="InterPro" id="IPR000177">
    <property type="entry name" value="Apple"/>
</dbReference>
<dbReference type="PANTHER" id="PTHR11474">
    <property type="entry name" value="TYROSINASE FAMILY MEMBER"/>
    <property type="match status" value="1"/>
</dbReference>
<feature type="signal peptide" evidence="6">
    <location>
        <begin position="1"/>
        <end position="28"/>
    </location>
</feature>
<evidence type="ECO:0000313" key="9">
    <source>
        <dbReference type="EMBL" id="KAF0718705.1"/>
    </source>
</evidence>
<feature type="region of interest" description="Disordered" evidence="5">
    <location>
        <begin position="90"/>
        <end position="134"/>
    </location>
</feature>
<dbReference type="SUPFAM" id="SSF48056">
    <property type="entry name" value="Di-copper centre-containing domain"/>
    <property type="match status" value="1"/>
</dbReference>
<dbReference type="PANTHER" id="PTHR11474:SF126">
    <property type="entry name" value="TYROSINASE-LIKE PROTEIN TYR-1-RELATED"/>
    <property type="match status" value="1"/>
</dbReference>
<dbReference type="PRINTS" id="PR00092">
    <property type="entry name" value="TYROSINASE"/>
</dbReference>
<dbReference type="InterPro" id="IPR002227">
    <property type="entry name" value="Tyrosinase_Cu-bd"/>
</dbReference>
<dbReference type="GO" id="GO:0005576">
    <property type="term" value="C:extracellular region"/>
    <property type="evidence" value="ECO:0007669"/>
    <property type="project" value="InterPro"/>
</dbReference>
<reference evidence="9" key="2">
    <citation type="submission" date="2019-06" db="EMBL/GenBank/DDBJ databases">
        <title>Genomics analysis of Aphanomyces spp. identifies a new class of oomycete effector associated with host adaptation.</title>
        <authorList>
            <person name="Gaulin E."/>
        </authorList>
    </citation>
    <scope>NUCLEOTIDE SEQUENCE</scope>
    <source>
        <strain evidence="9">CBS 578.67</strain>
    </source>
</reference>
<evidence type="ECO:0000256" key="2">
    <source>
        <dbReference type="ARBA" id="ARBA00022737"/>
    </source>
</evidence>
<protein>
    <submittedName>
        <fullName evidence="10">Aste57867_1531 protein</fullName>
    </submittedName>
</protein>
<feature type="domain" description="Tyrosinase copper-binding" evidence="7">
    <location>
        <begin position="176"/>
        <end position="193"/>
    </location>
</feature>
<evidence type="ECO:0000259" key="7">
    <source>
        <dbReference type="PROSITE" id="PS00497"/>
    </source>
</evidence>
<feature type="chain" id="PRO_5036355341" evidence="6">
    <location>
        <begin position="29"/>
        <end position="586"/>
    </location>
</feature>
<dbReference type="Pfam" id="PF00264">
    <property type="entry name" value="Tyrosinase"/>
    <property type="match status" value="1"/>
</dbReference>
<gene>
    <name evidence="10" type="primary">Aste57867_1531</name>
    <name evidence="9" type="ORF">As57867_001530</name>
    <name evidence="10" type="ORF">ASTE57867_1531</name>
</gene>
<evidence type="ECO:0000256" key="1">
    <source>
        <dbReference type="ARBA" id="ARBA00022723"/>
    </source>
</evidence>
<evidence type="ECO:0000259" key="8">
    <source>
        <dbReference type="PROSITE" id="PS00498"/>
    </source>
</evidence>
<dbReference type="EMBL" id="CAADRA010000130">
    <property type="protein sequence ID" value="VFT78746.1"/>
    <property type="molecule type" value="Genomic_DNA"/>
</dbReference>
<dbReference type="PROSITE" id="PS00498">
    <property type="entry name" value="TYROSINASE_2"/>
    <property type="match status" value="1"/>
</dbReference>
<dbReference type="GO" id="GO:0016491">
    <property type="term" value="F:oxidoreductase activity"/>
    <property type="evidence" value="ECO:0007669"/>
    <property type="project" value="InterPro"/>
</dbReference>
<evidence type="ECO:0000256" key="3">
    <source>
        <dbReference type="ARBA" id="ARBA00023008"/>
    </source>
</evidence>
<dbReference type="PROSITE" id="PS00497">
    <property type="entry name" value="TYROSINASE_1"/>
    <property type="match status" value="1"/>
</dbReference>
<feature type="domain" description="Tyrosinase copper-binding" evidence="8">
    <location>
        <begin position="349"/>
        <end position="360"/>
    </location>
</feature>
<dbReference type="Gene3D" id="3.50.4.10">
    <property type="entry name" value="Hepatocyte Growth Factor"/>
    <property type="match status" value="1"/>
</dbReference>
<dbReference type="InterPro" id="IPR050316">
    <property type="entry name" value="Tyrosinase/Hemocyanin"/>
</dbReference>
<keyword evidence="4" id="KW-1015">Disulfide bond</keyword>
<dbReference type="CDD" id="cd01100">
    <property type="entry name" value="APPLE_Factor_XI_like"/>
    <property type="match status" value="1"/>
</dbReference>
<reference evidence="10 11" key="1">
    <citation type="submission" date="2019-03" db="EMBL/GenBank/DDBJ databases">
        <authorList>
            <person name="Gaulin E."/>
            <person name="Dumas B."/>
        </authorList>
    </citation>
    <scope>NUCLEOTIDE SEQUENCE [LARGE SCALE GENOMIC DNA]</scope>
    <source>
        <strain evidence="10">CBS 568.67</strain>
    </source>
</reference>
<sequence length="586" mass="64362">MVFTLRTLFRTATAVAVLTSSSMAQAEATCSVLQDIDYPGNDLSMTYQDDPSKCCTDCQATAGCKLYNWFDGVCYLKYAQGDSYPLPGGSSGILGAPPTPTTNAPTKAPTKAPVTSAPTPAPTAAPSCPRRRKSWDALTPDEKDTYISALEVAMDKGYYQKFVWVHAEHMSTTEAHGTCVFLFWHRKLLLAFETMLRSLGDRYACLTLPYWDYVQNYATMQNTAKAKRCTNVQQCCPITTGLGGTTKGAPSRSSLFGSSYPNLRCVNERPLNHMCTVPGERNCGHCIPRANWATTRMITDMSIDSVRGQIFNSGTNVAAVSAEIENSPHASVHITLSGPLNNIAVSPQDPIFFSHHNMVDLLHTIFYHCKVEPLGLSDDQKQTDPRAFEGCTTGNGDALGPHSPIMMRLDDLGTTINIEDDPLVGRFFRDLPNKYYQMADVRSLGYAFELKGLLGDLYTKCDGTTMVESVTSFDINHVVQPVVAQENLHSLGFEDAVLAQASRQGLSQDQGFKELRKMTVMLQHNCLPGDVVDFDDAAKAQWHVTGKAPSFAILENIQTNVDPIQIANWTGLLQEYYDCAGDVKEQ</sequence>
<evidence type="ECO:0000256" key="6">
    <source>
        <dbReference type="SAM" id="SignalP"/>
    </source>
</evidence>
<dbReference type="EMBL" id="VJMH01000130">
    <property type="protein sequence ID" value="KAF0718705.1"/>
    <property type="molecule type" value="Genomic_DNA"/>
</dbReference>
<evidence type="ECO:0000313" key="11">
    <source>
        <dbReference type="Proteomes" id="UP000332933"/>
    </source>
</evidence>
<dbReference type="SUPFAM" id="SSF57414">
    <property type="entry name" value="Hairpin loop containing domain-like"/>
    <property type="match status" value="1"/>
</dbReference>
<evidence type="ECO:0000313" key="10">
    <source>
        <dbReference type="EMBL" id="VFT78746.1"/>
    </source>
</evidence>
<accession>A0A485K5B3</accession>
<evidence type="ECO:0000256" key="5">
    <source>
        <dbReference type="SAM" id="MobiDB-lite"/>
    </source>
</evidence>
<keyword evidence="3" id="KW-0186">Copper</keyword>
<dbReference type="Proteomes" id="UP000332933">
    <property type="component" value="Unassembled WGS sequence"/>
</dbReference>
<name>A0A485K5B3_9STRA</name>
<dbReference type="Gene3D" id="1.10.1280.10">
    <property type="entry name" value="Di-copper center containing domain from catechol oxidase"/>
    <property type="match status" value="1"/>
</dbReference>
<organism evidence="10 11">
    <name type="scientific">Aphanomyces stellatus</name>
    <dbReference type="NCBI Taxonomy" id="120398"/>
    <lineage>
        <taxon>Eukaryota</taxon>
        <taxon>Sar</taxon>
        <taxon>Stramenopiles</taxon>
        <taxon>Oomycota</taxon>
        <taxon>Saprolegniomycetes</taxon>
        <taxon>Saprolegniales</taxon>
        <taxon>Verrucalvaceae</taxon>
        <taxon>Aphanomyces</taxon>
    </lineage>
</organism>
<dbReference type="GO" id="GO:0046872">
    <property type="term" value="F:metal ion binding"/>
    <property type="evidence" value="ECO:0007669"/>
    <property type="project" value="UniProtKB-KW"/>
</dbReference>
<dbReference type="GO" id="GO:0006508">
    <property type="term" value="P:proteolysis"/>
    <property type="evidence" value="ECO:0007669"/>
    <property type="project" value="InterPro"/>
</dbReference>
<dbReference type="SMART" id="SM00223">
    <property type="entry name" value="APPLE"/>
    <property type="match status" value="1"/>
</dbReference>
<keyword evidence="1" id="KW-0479">Metal-binding</keyword>
<keyword evidence="2" id="KW-0677">Repeat</keyword>
<keyword evidence="11" id="KW-1185">Reference proteome</keyword>